<sequence>MRMPAFLAGVVAALASLVCAGCVALPESGPVETGRAVAGQEIGDAPYFSPPPPLTGATPAQLAAGFIRAMEANPVTTAVARGYLTSEAARAWRPDRATIVYSSFTVLPAAGSEADGVEIVLSDARRLDRRGAWEGTTGAGEETLRIPVARESGEWRITDPPDALIVPETFFRARFERVALYYFDPSLQVLVPQIVYVPGGDQMATRLVRGLLEGPRPGADDGLRTLLPPGMDVELSVPVTRGRAEISLVSTGGVRAQPDLDAEATKLLAAQLSWTLRQVPEVDRVSVLVDDTPLTFPGGATEVPVTYGADFDPAVLWASRSLFGVRDDLVVELVDGRERPVTGWFGENPGSYRSLGVSLAGGDVAAVTADGSRMLLGAAQRSAGSADPAPPAQVAGVEFLPPAWDHQRTLWLVDRRAAGARVLAGRPSGGAGGLAPVDVPGISGEDVVAFLVSRDGSRLVAAIDGPAGTPDRVVVARLVRDAQGSVVDARPARALESVGAAGLTDVVDLGWVTPTTIAVLDRPADGVSHVHVGPFDGSTGVGEETFAPRVFRNVAQGLVTAPTPGVPLLLDSAEGQLYQVSSAGRWSLADLGSGVGLPTFVG</sequence>
<dbReference type="InterPro" id="IPR018910">
    <property type="entry name" value="LpqB_C"/>
</dbReference>
<dbReference type="SMART" id="SM00909">
    <property type="entry name" value="Germane"/>
    <property type="match status" value="1"/>
</dbReference>
<organism evidence="3 4">
    <name type="scientific">Nocardioides massiliensis</name>
    <dbReference type="NCBI Taxonomy" id="1325935"/>
    <lineage>
        <taxon>Bacteria</taxon>
        <taxon>Bacillati</taxon>
        <taxon>Actinomycetota</taxon>
        <taxon>Actinomycetes</taxon>
        <taxon>Propionibacteriales</taxon>
        <taxon>Nocardioidaceae</taxon>
        <taxon>Nocardioides</taxon>
    </lineage>
</organism>
<evidence type="ECO:0000313" key="3">
    <source>
        <dbReference type="EMBL" id="MDP9824177.1"/>
    </source>
</evidence>
<dbReference type="Proteomes" id="UP001240447">
    <property type="component" value="Unassembled WGS sequence"/>
</dbReference>
<evidence type="ECO:0000256" key="1">
    <source>
        <dbReference type="SAM" id="SignalP"/>
    </source>
</evidence>
<feature type="domain" description="GerMN" evidence="2">
    <location>
        <begin position="204"/>
        <end position="298"/>
    </location>
</feature>
<gene>
    <name evidence="3" type="ORF">J2S59_003986</name>
</gene>
<comment type="caution">
    <text evidence="3">The sequence shown here is derived from an EMBL/GenBank/DDBJ whole genome shotgun (WGS) entry which is preliminary data.</text>
</comment>
<keyword evidence="1" id="KW-0732">Signal</keyword>
<evidence type="ECO:0000313" key="4">
    <source>
        <dbReference type="Proteomes" id="UP001240447"/>
    </source>
</evidence>
<name>A0ABT9NV58_9ACTN</name>
<evidence type="ECO:0000259" key="2">
    <source>
        <dbReference type="SMART" id="SM00909"/>
    </source>
</evidence>
<keyword evidence="4" id="KW-1185">Reference proteome</keyword>
<dbReference type="InterPro" id="IPR059026">
    <property type="entry name" value="LpqB_N"/>
</dbReference>
<dbReference type="EMBL" id="JAUSQM010000001">
    <property type="protein sequence ID" value="MDP9824177.1"/>
    <property type="molecule type" value="Genomic_DNA"/>
</dbReference>
<reference evidence="3 4" key="1">
    <citation type="submission" date="2023-07" db="EMBL/GenBank/DDBJ databases">
        <title>Sequencing the genomes of 1000 actinobacteria strains.</title>
        <authorList>
            <person name="Klenk H.-P."/>
        </authorList>
    </citation>
    <scope>NUCLEOTIDE SEQUENCE [LARGE SCALE GENOMIC DNA]</scope>
    <source>
        <strain evidence="3 4">GD13</strain>
    </source>
</reference>
<dbReference type="Pfam" id="PF10647">
    <property type="entry name" value="Gmad1"/>
    <property type="match status" value="1"/>
</dbReference>
<dbReference type="InterPro" id="IPR019606">
    <property type="entry name" value="GerMN"/>
</dbReference>
<feature type="signal peptide" evidence="1">
    <location>
        <begin position="1"/>
        <end position="20"/>
    </location>
</feature>
<proteinExistence type="predicted"/>
<dbReference type="Pfam" id="PF10646">
    <property type="entry name" value="Germane"/>
    <property type="match status" value="1"/>
</dbReference>
<protein>
    <recommendedName>
        <fullName evidence="2">GerMN domain-containing protein</fullName>
    </recommendedName>
</protein>
<dbReference type="Pfam" id="PF25976">
    <property type="entry name" value="LpqB_N"/>
    <property type="match status" value="1"/>
</dbReference>
<accession>A0ABT9NV58</accession>
<feature type="chain" id="PRO_5046431394" description="GerMN domain-containing protein" evidence="1">
    <location>
        <begin position="21"/>
        <end position="602"/>
    </location>
</feature>